<dbReference type="Pfam" id="PF01636">
    <property type="entry name" value="APH"/>
    <property type="match status" value="1"/>
</dbReference>
<dbReference type="GO" id="GO:0016740">
    <property type="term" value="F:transferase activity"/>
    <property type="evidence" value="ECO:0007669"/>
    <property type="project" value="UniProtKB-KW"/>
</dbReference>
<dbReference type="AlphaFoldDB" id="A0A2N0Z4H8"/>
<dbReference type="EMBL" id="PISE01000013">
    <property type="protein sequence ID" value="PKG24417.1"/>
    <property type="molecule type" value="Genomic_DNA"/>
</dbReference>
<keyword evidence="3" id="KW-1185">Reference proteome</keyword>
<protein>
    <submittedName>
        <fullName evidence="2">Aminoglycoside phosphotransferase</fullName>
    </submittedName>
</protein>
<gene>
    <name evidence="2" type="ORF">CWS01_06345</name>
</gene>
<proteinExistence type="predicted"/>
<evidence type="ECO:0000313" key="3">
    <source>
        <dbReference type="Proteomes" id="UP000233375"/>
    </source>
</evidence>
<dbReference type="InterPro" id="IPR002575">
    <property type="entry name" value="Aminoglycoside_PTrfase"/>
</dbReference>
<dbReference type="Proteomes" id="UP000233375">
    <property type="component" value="Unassembled WGS sequence"/>
</dbReference>
<comment type="caution">
    <text evidence="2">The sequence shown here is derived from an EMBL/GenBank/DDBJ whole genome shotgun (WGS) entry which is preliminary data.</text>
</comment>
<name>A0A2N0Z4H8_9BACI</name>
<keyword evidence="2" id="KW-0808">Transferase</keyword>
<dbReference type="SUPFAM" id="SSF56112">
    <property type="entry name" value="Protein kinase-like (PK-like)"/>
    <property type="match status" value="1"/>
</dbReference>
<evidence type="ECO:0000259" key="1">
    <source>
        <dbReference type="Pfam" id="PF01636"/>
    </source>
</evidence>
<organism evidence="2 3">
    <name type="scientific">Niallia nealsonii</name>
    <dbReference type="NCBI Taxonomy" id="115979"/>
    <lineage>
        <taxon>Bacteria</taxon>
        <taxon>Bacillati</taxon>
        <taxon>Bacillota</taxon>
        <taxon>Bacilli</taxon>
        <taxon>Bacillales</taxon>
        <taxon>Bacillaceae</taxon>
        <taxon>Niallia</taxon>
    </lineage>
</organism>
<feature type="domain" description="Aminoglycoside phosphotransferase" evidence="1">
    <location>
        <begin position="178"/>
        <end position="241"/>
    </location>
</feature>
<sequence length="325" mass="39121">MEIKGKGDDYFYYRLLSLLKKRIPYPIKEISRLRKSVYLIKSEPFWFIVKGYPSYQKLKTQEAFTNSLLQEGFAETYRFYVFKKEPIIIDQQVFGIMEYIKPSEKIFSYANKSNRKEAIGLLEKYYKTSENLVDIYKYIIPEHNMMKKWLERREQFKRNIPIIRYFLDEQYIQCIEYWTDWSLESLEKDKSCFLEGKKVVLHGDVAHHNFLHGKNNCLYLIDFDLISIGPKSVDYVQLANRFLLHINWSFSQLEKMPVFNELVKNKAFLSALVYPSDLLREWNRCIRQKNFSKKVLENYMIPLTTNQFAKRKKFADQIIQLTKII</sequence>
<dbReference type="Gene3D" id="3.90.1200.10">
    <property type="match status" value="1"/>
</dbReference>
<reference evidence="2 3" key="1">
    <citation type="journal article" date="2003" name="Int. J. Syst. Evol. Microbiol.">
        <title>Bacillus nealsonii sp. nov., isolated from a spacecraft-assembly facility, whose spores are gamma-radiation resistant.</title>
        <authorList>
            <person name="Venkateswaran K."/>
            <person name="Kempf M."/>
            <person name="Chen F."/>
            <person name="Satomi M."/>
            <person name="Nicholson W."/>
            <person name="Kern R."/>
        </authorList>
    </citation>
    <scope>NUCLEOTIDE SEQUENCE [LARGE SCALE GENOMIC DNA]</scope>
    <source>
        <strain evidence="2 3">FO-92</strain>
    </source>
</reference>
<evidence type="ECO:0000313" key="2">
    <source>
        <dbReference type="EMBL" id="PKG24417.1"/>
    </source>
</evidence>
<accession>A0A2N0Z4H8</accession>
<dbReference type="InterPro" id="IPR011009">
    <property type="entry name" value="Kinase-like_dom_sf"/>
</dbReference>